<dbReference type="HOGENOM" id="CLU_2722420_0_0_1"/>
<dbReference type="AlphaFoldDB" id="A0A067SIE1"/>
<sequence length="72" mass="7660">MGSSCRRFEIAVRSSVKKHDKLNQAPSDRKKHTKSIKTVSLCAARASASVQGFRTVVARCVASGVKGASVVN</sequence>
<accession>A0A067SIE1</accession>
<keyword evidence="2" id="KW-1185">Reference proteome</keyword>
<name>A0A067SIE1_GALM3</name>
<protein>
    <submittedName>
        <fullName evidence="1">Uncharacterized protein</fullName>
    </submittedName>
</protein>
<organism evidence="1 2">
    <name type="scientific">Galerina marginata (strain CBS 339.88)</name>
    <dbReference type="NCBI Taxonomy" id="685588"/>
    <lineage>
        <taxon>Eukaryota</taxon>
        <taxon>Fungi</taxon>
        <taxon>Dikarya</taxon>
        <taxon>Basidiomycota</taxon>
        <taxon>Agaricomycotina</taxon>
        <taxon>Agaricomycetes</taxon>
        <taxon>Agaricomycetidae</taxon>
        <taxon>Agaricales</taxon>
        <taxon>Agaricineae</taxon>
        <taxon>Strophariaceae</taxon>
        <taxon>Galerina</taxon>
    </lineage>
</organism>
<gene>
    <name evidence="1" type="ORF">GALMADRAFT_259006</name>
</gene>
<dbReference type="Proteomes" id="UP000027222">
    <property type="component" value="Unassembled WGS sequence"/>
</dbReference>
<evidence type="ECO:0000313" key="1">
    <source>
        <dbReference type="EMBL" id="KDR66523.1"/>
    </source>
</evidence>
<proteinExistence type="predicted"/>
<evidence type="ECO:0000313" key="2">
    <source>
        <dbReference type="Proteomes" id="UP000027222"/>
    </source>
</evidence>
<reference evidence="2" key="1">
    <citation type="journal article" date="2014" name="Proc. Natl. Acad. Sci. U.S.A.">
        <title>Extensive sampling of basidiomycete genomes demonstrates inadequacy of the white-rot/brown-rot paradigm for wood decay fungi.</title>
        <authorList>
            <person name="Riley R."/>
            <person name="Salamov A.A."/>
            <person name="Brown D.W."/>
            <person name="Nagy L.G."/>
            <person name="Floudas D."/>
            <person name="Held B.W."/>
            <person name="Levasseur A."/>
            <person name="Lombard V."/>
            <person name="Morin E."/>
            <person name="Otillar R."/>
            <person name="Lindquist E.A."/>
            <person name="Sun H."/>
            <person name="LaButti K.M."/>
            <person name="Schmutz J."/>
            <person name="Jabbour D."/>
            <person name="Luo H."/>
            <person name="Baker S.E."/>
            <person name="Pisabarro A.G."/>
            <person name="Walton J.D."/>
            <person name="Blanchette R.A."/>
            <person name="Henrissat B."/>
            <person name="Martin F."/>
            <person name="Cullen D."/>
            <person name="Hibbett D.S."/>
            <person name="Grigoriev I.V."/>
        </authorList>
    </citation>
    <scope>NUCLEOTIDE SEQUENCE [LARGE SCALE GENOMIC DNA]</scope>
    <source>
        <strain evidence="2">CBS 339.88</strain>
    </source>
</reference>
<dbReference type="EMBL" id="KL142422">
    <property type="protein sequence ID" value="KDR66523.1"/>
    <property type="molecule type" value="Genomic_DNA"/>
</dbReference>